<dbReference type="AlphaFoldDB" id="A0AAP2DEQ9"/>
<dbReference type="InterPro" id="IPR003661">
    <property type="entry name" value="HisK_dim/P_dom"/>
</dbReference>
<dbReference type="Pfam" id="PF00512">
    <property type="entry name" value="HisKA"/>
    <property type="match status" value="1"/>
</dbReference>
<dbReference type="GO" id="GO:0000156">
    <property type="term" value="F:phosphorelay response regulator activity"/>
    <property type="evidence" value="ECO:0007669"/>
    <property type="project" value="TreeGrafter"/>
</dbReference>
<evidence type="ECO:0000256" key="5">
    <source>
        <dbReference type="ARBA" id="ARBA00022741"/>
    </source>
</evidence>
<dbReference type="PROSITE" id="PS50109">
    <property type="entry name" value="HIS_KIN"/>
    <property type="match status" value="1"/>
</dbReference>
<dbReference type="InterPro" id="IPR005467">
    <property type="entry name" value="His_kinase_dom"/>
</dbReference>
<dbReference type="SUPFAM" id="SSF55874">
    <property type="entry name" value="ATPase domain of HSP90 chaperone/DNA topoisomerase II/histidine kinase"/>
    <property type="match status" value="1"/>
</dbReference>
<accession>A0AAP2DEQ9</accession>
<dbReference type="InterPro" id="IPR004358">
    <property type="entry name" value="Sig_transdc_His_kin-like_C"/>
</dbReference>
<evidence type="ECO:0000313" key="10">
    <source>
        <dbReference type="EMBL" id="MBT1690354.1"/>
    </source>
</evidence>
<keyword evidence="4" id="KW-0808">Transferase</keyword>
<keyword evidence="5" id="KW-0547">Nucleotide-binding</keyword>
<keyword evidence="11" id="KW-1185">Reference proteome</keyword>
<feature type="domain" description="Histidine kinase" evidence="9">
    <location>
        <begin position="35"/>
        <end position="249"/>
    </location>
</feature>
<dbReference type="InterPro" id="IPR050351">
    <property type="entry name" value="BphY/WalK/GraS-like"/>
</dbReference>
<evidence type="ECO:0000313" key="11">
    <source>
        <dbReference type="Proteomes" id="UP001319180"/>
    </source>
</evidence>
<dbReference type="SUPFAM" id="SSF47384">
    <property type="entry name" value="Homodimeric domain of signal transducing histidine kinase"/>
    <property type="match status" value="1"/>
</dbReference>
<keyword evidence="7" id="KW-0067">ATP-binding</keyword>
<sequence>MNTQDDMYMKIPKVVTTEGMELERLKYVVGQFINSCSHSMRGPLKSIEGLVSLLQNKRQYTEEETAMLFKSITDSTRKMESMLDDLEQFLENSRREVFSHEVDLAEVIHEVLKGYDKQLSAKGIVTAVKIEQLVKFNTDANRLRIVLSNIIENAILFSDPDKALRWLDIQGHVSFSNCSINILDNGIGMKSGSESKVFDLFFRGSERSQGLGVGLYVVREILEKMGGSITVYSKLNIGSKFFIWLPNHIRAN</sequence>
<dbReference type="GO" id="GO:0000155">
    <property type="term" value="F:phosphorelay sensor kinase activity"/>
    <property type="evidence" value="ECO:0007669"/>
    <property type="project" value="InterPro"/>
</dbReference>
<dbReference type="GO" id="GO:0007234">
    <property type="term" value="P:osmosensory signaling via phosphorelay pathway"/>
    <property type="evidence" value="ECO:0007669"/>
    <property type="project" value="TreeGrafter"/>
</dbReference>
<dbReference type="InterPro" id="IPR036097">
    <property type="entry name" value="HisK_dim/P_sf"/>
</dbReference>
<dbReference type="Gene3D" id="3.30.565.10">
    <property type="entry name" value="Histidine kinase-like ATPase, C-terminal domain"/>
    <property type="match status" value="1"/>
</dbReference>
<dbReference type="EMBL" id="JAHESC010000063">
    <property type="protein sequence ID" value="MBT1690354.1"/>
    <property type="molecule type" value="Genomic_DNA"/>
</dbReference>
<evidence type="ECO:0000256" key="6">
    <source>
        <dbReference type="ARBA" id="ARBA00022777"/>
    </source>
</evidence>
<evidence type="ECO:0000256" key="1">
    <source>
        <dbReference type="ARBA" id="ARBA00000085"/>
    </source>
</evidence>
<dbReference type="PANTHER" id="PTHR42878:SF7">
    <property type="entry name" value="SENSOR HISTIDINE KINASE GLRK"/>
    <property type="match status" value="1"/>
</dbReference>
<evidence type="ECO:0000256" key="4">
    <source>
        <dbReference type="ARBA" id="ARBA00022679"/>
    </source>
</evidence>
<evidence type="ECO:0000256" key="2">
    <source>
        <dbReference type="ARBA" id="ARBA00012438"/>
    </source>
</evidence>
<keyword evidence="8" id="KW-0902">Two-component regulatory system</keyword>
<evidence type="ECO:0000256" key="3">
    <source>
        <dbReference type="ARBA" id="ARBA00022553"/>
    </source>
</evidence>
<dbReference type="RefSeq" id="WP_254093574.1">
    <property type="nucleotide sequence ID" value="NZ_JAHESC010000063.1"/>
</dbReference>
<reference evidence="10 11" key="1">
    <citation type="submission" date="2021-05" db="EMBL/GenBank/DDBJ databases">
        <title>A Polyphasic approach of four new species of the genus Ohtaekwangia: Ohtaekwangia histidinii sp. nov., Ohtaekwangia cretensis sp. nov., Ohtaekwangia indiensis sp. nov., Ohtaekwangia reichenbachii sp. nov. from diverse environment.</title>
        <authorList>
            <person name="Octaviana S."/>
        </authorList>
    </citation>
    <scope>NUCLEOTIDE SEQUENCE [LARGE SCALE GENOMIC DNA]</scope>
    <source>
        <strain evidence="10 11">PWU37</strain>
    </source>
</reference>
<dbReference type="EC" id="2.7.13.3" evidence="2"/>
<proteinExistence type="predicted"/>
<dbReference type="Pfam" id="PF02518">
    <property type="entry name" value="HATPase_c"/>
    <property type="match status" value="1"/>
</dbReference>
<dbReference type="PRINTS" id="PR00344">
    <property type="entry name" value="BCTRLSENSOR"/>
</dbReference>
<evidence type="ECO:0000256" key="7">
    <source>
        <dbReference type="ARBA" id="ARBA00022840"/>
    </source>
</evidence>
<dbReference type="GO" id="GO:0030295">
    <property type="term" value="F:protein kinase activator activity"/>
    <property type="evidence" value="ECO:0007669"/>
    <property type="project" value="TreeGrafter"/>
</dbReference>
<keyword evidence="6 10" id="KW-0418">Kinase</keyword>
<gene>
    <name evidence="10" type="ORF">KK078_27560</name>
</gene>
<keyword evidence="3" id="KW-0597">Phosphoprotein</keyword>
<comment type="catalytic activity">
    <reaction evidence="1">
        <text>ATP + protein L-histidine = ADP + protein N-phospho-L-histidine.</text>
        <dbReference type="EC" id="2.7.13.3"/>
    </reaction>
</comment>
<name>A0AAP2DEQ9_9BACT</name>
<evidence type="ECO:0000259" key="9">
    <source>
        <dbReference type="PROSITE" id="PS50109"/>
    </source>
</evidence>
<dbReference type="Gene3D" id="1.10.287.130">
    <property type="match status" value="1"/>
</dbReference>
<organism evidence="10 11">
    <name type="scientific">Dawidia soli</name>
    <dbReference type="NCBI Taxonomy" id="2782352"/>
    <lineage>
        <taxon>Bacteria</taxon>
        <taxon>Pseudomonadati</taxon>
        <taxon>Bacteroidota</taxon>
        <taxon>Cytophagia</taxon>
        <taxon>Cytophagales</taxon>
        <taxon>Chryseotaleaceae</taxon>
        <taxon>Dawidia</taxon>
    </lineage>
</organism>
<dbReference type="InterPro" id="IPR003594">
    <property type="entry name" value="HATPase_dom"/>
</dbReference>
<dbReference type="GO" id="GO:0005524">
    <property type="term" value="F:ATP binding"/>
    <property type="evidence" value="ECO:0007669"/>
    <property type="project" value="UniProtKB-KW"/>
</dbReference>
<dbReference type="Proteomes" id="UP001319180">
    <property type="component" value="Unassembled WGS sequence"/>
</dbReference>
<dbReference type="InterPro" id="IPR036890">
    <property type="entry name" value="HATPase_C_sf"/>
</dbReference>
<dbReference type="PANTHER" id="PTHR42878">
    <property type="entry name" value="TWO-COMPONENT HISTIDINE KINASE"/>
    <property type="match status" value="1"/>
</dbReference>
<evidence type="ECO:0000256" key="8">
    <source>
        <dbReference type="ARBA" id="ARBA00023012"/>
    </source>
</evidence>
<comment type="caution">
    <text evidence="10">The sequence shown here is derived from an EMBL/GenBank/DDBJ whole genome shotgun (WGS) entry which is preliminary data.</text>
</comment>
<dbReference type="SMART" id="SM00387">
    <property type="entry name" value="HATPase_c"/>
    <property type="match status" value="1"/>
</dbReference>
<protein>
    <recommendedName>
        <fullName evidence="2">histidine kinase</fullName>
        <ecNumber evidence="2">2.7.13.3</ecNumber>
    </recommendedName>
</protein>